<dbReference type="PANTHER" id="PTHR43102:SF2">
    <property type="entry name" value="GAF DOMAIN-CONTAINING PROTEIN"/>
    <property type="match status" value="1"/>
</dbReference>
<dbReference type="EMBL" id="JANJOU010000034">
    <property type="protein sequence ID" value="MCR0985419.1"/>
    <property type="molecule type" value="Genomic_DNA"/>
</dbReference>
<dbReference type="Gene3D" id="3.30.450.40">
    <property type="match status" value="1"/>
</dbReference>
<sequence>MADYAVMDTPAEPAFDQLVHEAAQACRTPIAVMSLIGRRRQWFKARVGVELTETPIEHAVCVLTITDDRPLVISDLTEDPRTAANPLVTGEPHVRFYAGAPIRLADGLQIGSLCVVDTVPRPQGLTSWQELQMLSLASRAEALLDERKRRADPNQALRSSALPKSRGRAHGDEEELFDLRDFAGTHGLTAAETFLRLTIEALAKQGR</sequence>
<reference evidence="3 4" key="1">
    <citation type="submission" date="2022-06" db="EMBL/GenBank/DDBJ databases">
        <title>Roseomonas CN29.</title>
        <authorList>
            <person name="Cheng Y."/>
            <person name="He X."/>
        </authorList>
    </citation>
    <scope>NUCLEOTIDE SEQUENCE [LARGE SCALE GENOMIC DNA]</scope>
    <source>
        <strain evidence="3 4">CN29</strain>
    </source>
</reference>
<feature type="region of interest" description="Disordered" evidence="1">
    <location>
        <begin position="147"/>
        <end position="170"/>
    </location>
</feature>
<comment type="caution">
    <text evidence="3">The sequence shown here is derived from an EMBL/GenBank/DDBJ whole genome shotgun (WGS) entry which is preliminary data.</text>
</comment>
<dbReference type="RefSeq" id="WP_257719067.1">
    <property type="nucleotide sequence ID" value="NZ_JANJOU010000034.1"/>
</dbReference>
<keyword evidence="4" id="KW-1185">Reference proteome</keyword>
<protein>
    <submittedName>
        <fullName evidence="3">GAF domain-containing protein</fullName>
    </submittedName>
</protein>
<dbReference type="Proteomes" id="UP001524642">
    <property type="component" value="Unassembled WGS sequence"/>
</dbReference>
<evidence type="ECO:0000259" key="2">
    <source>
        <dbReference type="Pfam" id="PF01590"/>
    </source>
</evidence>
<evidence type="ECO:0000313" key="4">
    <source>
        <dbReference type="Proteomes" id="UP001524642"/>
    </source>
</evidence>
<evidence type="ECO:0000313" key="3">
    <source>
        <dbReference type="EMBL" id="MCR0985419.1"/>
    </source>
</evidence>
<feature type="domain" description="GAF" evidence="2">
    <location>
        <begin position="12"/>
        <end position="140"/>
    </location>
</feature>
<name>A0ABT1XCI6_9PROT</name>
<organism evidence="3 4">
    <name type="scientific">Roseomonas populi</name>
    <dbReference type="NCBI Taxonomy" id="3121582"/>
    <lineage>
        <taxon>Bacteria</taxon>
        <taxon>Pseudomonadati</taxon>
        <taxon>Pseudomonadota</taxon>
        <taxon>Alphaproteobacteria</taxon>
        <taxon>Acetobacterales</taxon>
        <taxon>Roseomonadaceae</taxon>
        <taxon>Roseomonas</taxon>
    </lineage>
</organism>
<dbReference type="SUPFAM" id="SSF55781">
    <property type="entry name" value="GAF domain-like"/>
    <property type="match status" value="1"/>
</dbReference>
<dbReference type="InterPro" id="IPR029016">
    <property type="entry name" value="GAF-like_dom_sf"/>
</dbReference>
<evidence type="ECO:0000256" key="1">
    <source>
        <dbReference type="SAM" id="MobiDB-lite"/>
    </source>
</evidence>
<proteinExistence type="predicted"/>
<dbReference type="InterPro" id="IPR003018">
    <property type="entry name" value="GAF"/>
</dbReference>
<dbReference type="Pfam" id="PF01590">
    <property type="entry name" value="GAF"/>
    <property type="match status" value="1"/>
</dbReference>
<accession>A0ABT1XCI6</accession>
<dbReference type="PANTHER" id="PTHR43102">
    <property type="entry name" value="SLR1143 PROTEIN"/>
    <property type="match status" value="1"/>
</dbReference>
<gene>
    <name evidence="3" type="ORF">NRP21_25540</name>
</gene>